<evidence type="ECO:0000256" key="10">
    <source>
        <dbReference type="NCBIfam" id="TIGR01804"/>
    </source>
</evidence>
<dbReference type="Gene3D" id="3.40.309.10">
    <property type="entry name" value="Aldehyde Dehydrogenase, Chain A, domain 2"/>
    <property type="match status" value="1"/>
</dbReference>
<keyword evidence="5" id="KW-0520">NAD</keyword>
<keyword evidence="2" id="KW-0479">Metal-binding</keyword>
<evidence type="ECO:0000256" key="9">
    <source>
        <dbReference type="ARBA" id="ARBA00065931"/>
    </source>
</evidence>
<keyword evidence="4 12" id="KW-0560">Oxidoreductase</keyword>
<dbReference type="Pfam" id="PF00171">
    <property type="entry name" value="Aldedh"/>
    <property type="match status" value="1"/>
</dbReference>
<dbReference type="RefSeq" id="WP_092518746.1">
    <property type="nucleotide sequence ID" value="NZ_CAWRAH010000050.1"/>
</dbReference>
<evidence type="ECO:0000256" key="7">
    <source>
        <dbReference type="ARBA" id="ARBA00051919"/>
    </source>
</evidence>
<dbReference type="GO" id="GO:0046872">
    <property type="term" value="F:metal ion binding"/>
    <property type="evidence" value="ECO:0007669"/>
    <property type="project" value="UniProtKB-KW"/>
</dbReference>
<dbReference type="GO" id="GO:0008802">
    <property type="term" value="F:betaine-aldehyde dehydrogenase (NAD+) activity"/>
    <property type="evidence" value="ECO:0007669"/>
    <property type="project" value="UniProtKB-UniRule"/>
</dbReference>
<feature type="active site" evidence="11">
    <location>
        <position position="264"/>
    </location>
</feature>
<dbReference type="InterPro" id="IPR011264">
    <property type="entry name" value="BADH"/>
</dbReference>
<evidence type="ECO:0000256" key="8">
    <source>
        <dbReference type="ARBA" id="ARBA00052192"/>
    </source>
</evidence>
<reference evidence="15" key="1">
    <citation type="submission" date="2016-10" db="EMBL/GenBank/DDBJ databases">
        <authorList>
            <person name="Varghese N."/>
            <person name="Submissions S."/>
        </authorList>
    </citation>
    <scope>NUCLEOTIDE SEQUENCE [LARGE SCALE GENOMIC DNA]</scope>
    <source>
        <strain evidence="15">DSM 16522</strain>
    </source>
</reference>
<dbReference type="InterPro" id="IPR016162">
    <property type="entry name" value="Ald_DH_N"/>
</dbReference>
<dbReference type="EC" id="1.2.1.8" evidence="10"/>
<dbReference type="PROSITE" id="PS00070">
    <property type="entry name" value="ALDEHYDE_DEHYDR_CYS"/>
    <property type="match status" value="1"/>
</dbReference>
<accession>A0A1I5A795</accession>
<comment type="subunit">
    <text evidence="9">Dimer of dimers.</text>
</comment>
<evidence type="ECO:0000256" key="11">
    <source>
        <dbReference type="PROSITE-ProRule" id="PRU10007"/>
    </source>
</evidence>
<evidence type="ECO:0000313" key="15">
    <source>
        <dbReference type="Proteomes" id="UP000199011"/>
    </source>
</evidence>
<gene>
    <name evidence="14" type="ORF">SAMN05421579_11035</name>
</gene>
<name>A0A1I5A795_9GAMM</name>
<dbReference type="STRING" id="53341.SAMN05421579_11035"/>
<dbReference type="PANTHER" id="PTHR11699">
    <property type="entry name" value="ALDEHYDE DEHYDROGENASE-RELATED"/>
    <property type="match status" value="1"/>
</dbReference>
<protein>
    <recommendedName>
        <fullName evidence="10">Betaine-aldehyde dehydrogenase</fullName>
        <ecNumber evidence="10">1.2.1.8</ecNumber>
    </recommendedName>
</protein>
<evidence type="ECO:0000256" key="12">
    <source>
        <dbReference type="RuleBase" id="RU003345"/>
    </source>
</evidence>
<evidence type="ECO:0000313" key="14">
    <source>
        <dbReference type="EMBL" id="SFN58059.1"/>
    </source>
</evidence>
<dbReference type="InterPro" id="IPR016160">
    <property type="entry name" value="Ald_DH_CS_CYS"/>
</dbReference>
<keyword evidence="3" id="KW-0630">Potassium</keyword>
<evidence type="ECO:0000256" key="3">
    <source>
        <dbReference type="ARBA" id="ARBA00022958"/>
    </source>
</evidence>
<dbReference type="FunFam" id="3.40.309.10:FF:000014">
    <property type="entry name" value="NAD/NADP-dependent betaine aldehyde dehydrogenase"/>
    <property type="match status" value="1"/>
</dbReference>
<dbReference type="FunFam" id="3.40.605.10:FF:000007">
    <property type="entry name" value="NAD/NADP-dependent betaine aldehyde dehydrogenase"/>
    <property type="match status" value="1"/>
</dbReference>
<comment type="catalytic activity">
    <reaction evidence="8">
        <text>betaine aldehyde + NAD(+) + H2O = glycine betaine + NADH + 2 H(+)</text>
        <dbReference type="Rhea" id="RHEA:15305"/>
        <dbReference type="ChEBI" id="CHEBI:15377"/>
        <dbReference type="ChEBI" id="CHEBI:15378"/>
        <dbReference type="ChEBI" id="CHEBI:15710"/>
        <dbReference type="ChEBI" id="CHEBI:17750"/>
        <dbReference type="ChEBI" id="CHEBI:57540"/>
        <dbReference type="ChEBI" id="CHEBI:57945"/>
        <dbReference type="EC" id="1.2.1.8"/>
    </reaction>
    <physiologicalReaction direction="left-to-right" evidence="8">
        <dbReference type="Rhea" id="RHEA:15306"/>
    </physiologicalReaction>
</comment>
<evidence type="ECO:0000256" key="4">
    <source>
        <dbReference type="ARBA" id="ARBA00023002"/>
    </source>
</evidence>
<comment type="similarity">
    <text evidence="1 12">Belongs to the aldehyde dehydrogenase family.</text>
</comment>
<dbReference type="SUPFAM" id="SSF53720">
    <property type="entry name" value="ALDH-like"/>
    <property type="match status" value="1"/>
</dbReference>
<sequence length="502" mass="54565">MTHFGLQKLYIHGAYIDSTSFNNTKLDNTRPDSTIFDAINPATGKVIAQFQSATEQDVDLAVESAHKGQKIWAAMTTVERSRILHKAVNILRERNDELAELETLDTGKPLSETQQVDIVTGADVLEYYAGLIPALEGQQIPLRESSFVYTRREPLGVVAGIGAWNYPIQIALWKSAPALAAGNAMIFKPSEVTSLTALKLAEIYTEAGLPDGVFNVLTGAGHEVGHYLAVHPKIAKMSFTGGIVTGKKVMANASGSTLKEVTMELGGKSPLIIFDDADLDRAADIAMMANFFSSGQVCTNGTRVFVPKALLSQFEAKILERVKRIRIGSPLDPNTNFGPLVSFPHMESVLRYINSGKNSHARLLCGGERLLEGELAKGAFVAPTVFSDCTDDMLIAREEIFGPVMSILTYETEDEVIARANNTHYGLGAGLVTKDLSRAHRVIHQLEAGICWINTWGESPAAMPVGGYKHSGVGRENGLITLQHYTQTKSIQVELGNFESLF</sequence>
<dbReference type="EMBL" id="FOVO01000010">
    <property type="protein sequence ID" value="SFN58059.1"/>
    <property type="molecule type" value="Genomic_DNA"/>
</dbReference>
<dbReference type="PROSITE" id="PS00687">
    <property type="entry name" value="ALDEHYDE_DEHYDR_GLU"/>
    <property type="match status" value="1"/>
</dbReference>
<keyword evidence="6" id="KW-0558">Oxidation</keyword>
<feature type="domain" description="Aldehyde dehydrogenase" evidence="13">
    <location>
        <begin position="33"/>
        <end position="491"/>
    </location>
</feature>
<dbReference type="InterPro" id="IPR016161">
    <property type="entry name" value="Ald_DH/histidinol_DH"/>
</dbReference>
<dbReference type="CDD" id="cd07090">
    <property type="entry name" value="ALDH_F9_TMBADH"/>
    <property type="match status" value="1"/>
</dbReference>
<dbReference type="Gene3D" id="3.40.605.10">
    <property type="entry name" value="Aldehyde Dehydrogenase, Chain A, domain 1"/>
    <property type="match status" value="1"/>
</dbReference>
<organism evidence="14 15">
    <name type="scientific">Xenorhabdus japonica</name>
    <dbReference type="NCBI Taxonomy" id="53341"/>
    <lineage>
        <taxon>Bacteria</taxon>
        <taxon>Pseudomonadati</taxon>
        <taxon>Pseudomonadota</taxon>
        <taxon>Gammaproteobacteria</taxon>
        <taxon>Enterobacterales</taxon>
        <taxon>Morganellaceae</taxon>
        <taxon>Xenorhabdus</taxon>
    </lineage>
</organism>
<dbReference type="OrthoDB" id="9812625at2"/>
<dbReference type="InterPro" id="IPR015590">
    <property type="entry name" value="Aldehyde_DH_dom"/>
</dbReference>
<proteinExistence type="inferred from homology"/>
<comment type="catalytic activity">
    <reaction evidence="7">
        <text>betaine aldehyde + NADP(+) + H2O = glycine betaine + NADPH + 2 H(+)</text>
        <dbReference type="Rhea" id="RHEA:30067"/>
        <dbReference type="ChEBI" id="CHEBI:15377"/>
        <dbReference type="ChEBI" id="CHEBI:15378"/>
        <dbReference type="ChEBI" id="CHEBI:15710"/>
        <dbReference type="ChEBI" id="CHEBI:17750"/>
        <dbReference type="ChEBI" id="CHEBI:57783"/>
        <dbReference type="ChEBI" id="CHEBI:58349"/>
    </reaction>
    <physiologicalReaction direction="left-to-right" evidence="7">
        <dbReference type="Rhea" id="RHEA:30068"/>
    </physiologicalReaction>
</comment>
<evidence type="ECO:0000256" key="1">
    <source>
        <dbReference type="ARBA" id="ARBA00009986"/>
    </source>
</evidence>
<dbReference type="NCBIfam" id="NF009725">
    <property type="entry name" value="PRK13252.1"/>
    <property type="match status" value="1"/>
</dbReference>
<dbReference type="Proteomes" id="UP000199011">
    <property type="component" value="Unassembled WGS sequence"/>
</dbReference>
<dbReference type="InterPro" id="IPR016163">
    <property type="entry name" value="Ald_DH_C"/>
</dbReference>
<dbReference type="AlphaFoldDB" id="A0A1I5A795"/>
<keyword evidence="15" id="KW-1185">Reference proteome</keyword>
<evidence type="ECO:0000259" key="13">
    <source>
        <dbReference type="Pfam" id="PF00171"/>
    </source>
</evidence>
<dbReference type="GO" id="GO:0019285">
    <property type="term" value="P:glycine betaine biosynthetic process from choline"/>
    <property type="evidence" value="ECO:0007669"/>
    <property type="project" value="InterPro"/>
</dbReference>
<evidence type="ECO:0000256" key="6">
    <source>
        <dbReference type="ARBA" id="ARBA00023097"/>
    </source>
</evidence>
<evidence type="ECO:0000256" key="5">
    <source>
        <dbReference type="ARBA" id="ARBA00023027"/>
    </source>
</evidence>
<dbReference type="NCBIfam" id="TIGR01804">
    <property type="entry name" value="BADH"/>
    <property type="match status" value="1"/>
</dbReference>
<dbReference type="InterPro" id="IPR029510">
    <property type="entry name" value="Ald_DH_CS_GLU"/>
</dbReference>
<evidence type="ECO:0000256" key="2">
    <source>
        <dbReference type="ARBA" id="ARBA00022723"/>
    </source>
</evidence>